<keyword evidence="2" id="KW-0158">Chromosome</keyword>
<dbReference type="GO" id="GO:0042799">
    <property type="term" value="F:histone H4K20 methyltransferase activity"/>
    <property type="evidence" value="ECO:0007669"/>
    <property type="project" value="TreeGrafter"/>
</dbReference>
<comment type="subcellular location">
    <subcellularLocation>
        <location evidence="1">Chromosome</location>
    </subcellularLocation>
</comment>
<dbReference type="InterPro" id="IPR001214">
    <property type="entry name" value="SET_dom"/>
</dbReference>
<dbReference type="GO" id="GO:0045814">
    <property type="term" value="P:negative regulation of gene expression, epigenetic"/>
    <property type="evidence" value="ECO:0007669"/>
    <property type="project" value="TreeGrafter"/>
</dbReference>
<evidence type="ECO:0000256" key="2">
    <source>
        <dbReference type="ARBA" id="ARBA00022454"/>
    </source>
</evidence>
<dbReference type="PROSITE" id="PS50280">
    <property type="entry name" value="SET"/>
    <property type="match status" value="1"/>
</dbReference>
<dbReference type="EMBL" id="HG316466">
    <property type="protein sequence ID" value="CDF91662.1"/>
    <property type="molecule type" value="Genomic_DNA"/>
</dbReference>
<dbReference type="Pfam" id="PF00856">
    <property type="entry name" value="SET"/>
    <property type="match status" value="1"/>
</dbReference>
<comment type="catalytic activity">
    <reaction evidence="8">
        <text>L-lysyl-[histone] + S-adenosyl-L-methionine = N(6)-methyl-L-lysyl-[histone] + S-adenosyl-L-homocysteine + H(+)</text>
        <dbReference type="Rhea" id="RHEA:10024"/>
        <dbReference type="Rhea" id="RHEA-COMP:9845"/>
        <dbReference type="Rhea" id="RHEA-COMP:9846"/>
        <dbReference type="ChEBI" id="CHEBI:15378"/>
        <dbReference type="ChEBI" id="CHEBI:29969"/>
        <dbReference type="ChEBI" id="CHEBI:57856"/>
        <dbReference type="ChEBI" id="CHEBI:59789"/>
        <dbReference type="ChEBI" id="CHEBI:61929"/>
    </reaction>
    <physiologicalReaction direction="left-to-right" evidence="8">
        <dbReference type="Rhea" id="RHEA:10025"/>
    </physiologicalReaction>
</comment>
<proteinExistence type="predicted"/>
<dbReference type="AlphaFoldDB" id="A0A8J2TB51"/>
<dbReference type="CDD" id="cd20071">
    <property type="entry name" value="SET_SMYD"/>
    <property type="match status" value="1"/>
</dbReference>
<feature type="domain" description="SET" evidence="10">
    <location>
        <begin position="107"/>
        <end position="377"/>
    </location>
</feature>
<dbReference type="Gene3D" id="2.170.270.10">
    <property type="entry name" value="SET domain"/>
    <property type="match status" value="1"/>
</dbReference>
<evidence type="ECO:0000256" key="9">
    <source>
        <dbReference type="SAM" id="MobiDB-lite"/>
    </source>
</evidence>
<evidence type="ECO:0000313" key="11">
    <source>
        <dbReference type="EMBL" id="CDF91662.1"/>
    </source>
</evidence>
<dbReference type="OrthoDB" id="438641at2759"/>
<dbReference type="Gene3D" id="1.10.220.160">
    <property type="match status" value="1"/>
</dbReference>
<evidence type="ECO:0000256" key="6">
    <source>
        <dbReference type="ARBA" id="ARBA00042380"/>
    </source>
</evidence>
<dbReference type="Proteomes" id="UP000019375">
    <property type="component" value="Unassembled WGS sequence"/>
</dbReference>
<dbReference type="GO" id="GO:0005694">
    <property type="term" value="C:chromosome"/>
    <property type="evidence" value="ECO:0007669"/>
    <property type="project" value="UniProtKB-SubCell"/>
</dbReference>
<evidence type="ECO:0000256" key="5">
    <source>
        <dbReference type="ARBA" id="ARBA00022691"/>
    </source>
</evidence>
<evidence type="ECO:0000256" key="3">
    <source>
        <dbReference type="ARBA" id="ARBA00022603"/>
    </source>
</evidence>
<feature type="region of interest" description="Disordered" evidence="9">
    <location>
        <begin position="423"/>
        <end position="446"/>
    </location>
</feature>
<keyword evidence="3" id="KW-0489">Methyltransferase</keyword>
<dbReference type="GO" id="GO:0032259">
    <property type="term" value="P:methylation"/>
    <property type="evidence" value="ECO:0007669"/>
    <property type="project" value="UniProtKB-KW"/>
</dbReference>
<keyword evidence="12" id="KW-1185">Reference proteome</keyword>
<keyword evidence="5" id="KW-0949">S-adenosyl-L-methionine</keyword>
<dbReference type="InterPro" id="IPR046341">
    <property type="entry name" value="SET_dom_sf"/>
</dbReference>
<accession>A0A8J2TB51</accession>
<reference evidence="12" key="1">
    <citation type="journal article" date="2013" name="Genome Announc.">
        <title>Genome sequence of the food spoilage yeast Zygosaccharomyces bailii CLIB 213(T).</title>
        <authorList>
            <person name="Galeote V."/>
            <person name="Bigey F."/>
            <person name="Devillers H."/>
            <person name="Neuveglise C."/>
            <person name="Dequin S."/>
        </authorList>
    </citation>
    <scope>NUCLEOTIDE SEQUENCE [LARGE SCALE GENOMIC DNA]</scope>
    <source>
        <strain evidence="12">CLIB 213 / ATCC 58445 / CBS 680 / CCRC 21525 / NBRC 1098 / NCYC 1416 / NRRL Y-2227</strain>
    </source>
</reference>
<sequence>MHLQIQTSTLNDSCRSLPQDSIVPSDQQVCDCVLLIWREEPATEDIGMDQLLQKVKERYLEWKVSQESLQRILSRHNLYATDEGSLRVYSDKVRIPTQGDKKLTLPRNVTLAECSGEKQRGLFANGYFKQGEAIFDDMPAVVVPPMEKLLLMQTGKACSLCGNSVNHTAHSILMNGLDCGECQAIWCSKNCKKGDITHSSLKHTKSRIKQINLNGWFKYERFCKKNVFEAAYSFGVIYASILIDKNGKEGILDKFQPLCEVSQRLRKQLSDSNNLGGTLDASSGAISSEDPEPMWQEAYKLFRLAFPESEEVTMETYLTYIGKFNINQVAGQIYPTYAFINHDCEPNVRYEIDDKLRLKLYARKPINKGEELLTTYVNPLHGVNLRRRELRVNWGFLCHCNRCKKDLTKRKEQLHAWIAPSHCSPASSFSEQSRRKSSMRSARPDLNELLKNGQEFDLEIPEDLEGVHQKRRTSVRFDNKVSVAVEE</sequence>
<dbReference type="Gene3D" id="6.10.140.2220">
    <property type="match status" value="1"/>
</dbReference>
<name>A0A8J2TB51_ZYGB2</name>
<evidence type="ECO:0000256" key="1">
    <source>
        <dbReference type="ARBA" id="ARBA00004286"/>
    </source>
</evidence>
<dbReference type="SUPFAM" id="SSF82199">
    <property type="entry name" value="SET domain"/>
    <property type="match status" value="1"/>
</dbReference>
<protein>
    <recommendedName>
        <fullName evidence="7">Histone-lysine N-methyltransferase SET5</fullName>
    </recommendedName>
    <alternativeName>
        <fullName evidence="6">SET domain-containing protein 5</fullName>
    </alternativeName>
</protein>
<dbReference type="PANTHER" id="PTHR46402">
    <property type="entry name" value="SET AND MYND DOMAIN-CONTAINING PROTEIN 5"/>
    <property type="match status" value="1"/>
</dbReference>
<keyword evidence="4" id="KW-0808">Transferase</keyword>
<evidence type="ECO:0000259" key="10">
    <source>
        <dbReference type="PROSITE" id="PS50280"/>
    </source>
</evidence>
<evidence type="ECO:0000256" key="8">
    <source>
        <dbReference type="ARBA" id="ARBA00048619"/>
    </source>
</evidence>
<gene>
    <name evidence="11" type="ORF">BN860_00650g</name>
</gene>
<evidence type="ECO:0000313" key="12">
    <source>
        <dbReference type="Proteomes" id="UP000019375"/>
    </source>
</evidence>
<evidence type="ECO:0000256" key="7">
    <source>
        <dbReference type="ARBA" id="ARBA00044528"/>
    </source>
</evidence>
<evidence type="ECO:0000256" key="4">
    <source>
        <dbReference type="ARBA" id="ARBA00022679"/>
    </source>
</evidence>
<organism evidence="11 12">
    <name type="scientific">Zygosaccharomyces bailii (strain CLIB 213 / ATCC 58445 / CBS 680 / BCRC 21525 / NBRC 1098 / NCYC 1416 / NRRL Y-2227)</name>
    <dbReference type="NCBI Taxonomy" id="1333698"/>
    <lineage>
        <taxon>Eukaryota</taxon>
        <taxon>Fungi</taxon>
        <taxon>Dikarya</taxon>
        <taxon>Ascomycota</taxon>
        <taxon>Saccharomycotina</taxon>
        <taxon>Saccharomycetes</taxon>
        <taxon>Saccharomycetales</taxon>
        <taxon>Saccharomycetaceae</taxon>
        <taxon>Zygosaccharomyces</taxon>
    </lineage>
</organism>
<dbReference type="PANTHER" id="PTHR46402:SF2">
    <property type="entry name" value="HISTONE-LYSINE N-TRIMETHYLTRANSFERASE SMYD5"/>
    <property type="match status" value="1"/>
</dbReference>